<dbReference type="EC" id="2.1.1.172" evidence="6"/>
<comment type="catalytic activity">
    <reaction evidence="6">
        <text>guanosine(1207) in 16S rRNA + S-adenosyl-L-methionine = N(2)-methylguanosine(1207) in 16S rRNA + S-adenosyl-L-homocysteine + H(+)</text>
        <dbReference type="Rhea" id="RHEA:42736"/>
        <dbReference type="Rhea" id="RHEA-COMP:10213"/>
        <dbReference type="Rhea" id="RHEA-COMP:10214"/>
        <dbReference type="ChEBI" id="CHEBI:15378"/>
        <dbReference type="ChEBI" id="CHEBI:57856"/>
        <dbReference type="ChEBI" id="CHEBI:59789"/>
        <dbReference type="ChEBI" id="CHEBI:74269"/>
        <dbReference type="ChEBI" id="CHEBI:74481"/>
        <dbReference type="EC" id="2.1.1.172"/>
    </reaction>
</comment>
<dbReference type="Pfam" id="PF05175">
    <property type="entry name" value="MTS"/>
    <property type="match status" value="1"/>
</dbReference>
<comment type="subunit">
    <text evidence="6">Monomer.</text>
</comment>
<dbReference type="OrthoDB" id="9816072at2"/>
<sequence>MDNTSALIERNADLFAGRRVLLAGFADTAVLSAAPADWQLWGWDYADCQAFTRSLGESAVCFSHLVPALEALDAAILLMPKAMERAAYALAQLAPLLGSGKPLYLIGENKGGIKRAASLLQAHGQTPVKLDAARHCQLWQVQVESPATFQLDQWQQCNLIELADQHIDLISLPGVFSHGRLDEGSALLLQVPATLPTGRVLDFGCGAGVLSVALARRNPQCHFELLDVDALALWSAQQTLERNGVNARVLASDGLQAVHGMYAAVVSNPPFHTGLRMDTGIAERFFEGIGKHLLSGGELRLVANGFLRYPPLIEAHVGPCRVLLESSRFRVYSALAG</sequence>
<organism evidence="9 10">
    <name type="scientific">Halopseudomonas yangmingensis</name>
    <dbReference type="NCBI Taxonomy" id="1720063"/>
    <lineage>
        <taxon>Bacteria</taxon>
        <taxon>Pseudomonadati</taxon>
        <taxon>Pseudomonadota</taxon>
        <taxon>Gammaproteobacteria</taxon>
        <taxon>Pseudomonadales</taxon>
        <taxon>Pseudomonadaceae</taxon>
        <taxon>Halopseudomonas</taxon>
    </lineage>
</organism>
<protein>
    <recommendedName>
        <fullName evidence="6">Ribosomal RNA small subunit methyltransferase C</fullName>
        <ecNumber evidence="6">2.1.1.172</ecNumber>
    </recommendedName>
    <alternativeName>
        <fullName evidence="6">16S rRNA m2G1207 methyltransferase</fullName>
    </alternativeName>
    <alternativeName>
        <fullName evidence="6">rRNA (guanine-N(2)-)-methyltransferase RsmC</fullName>
    </alternativeName>
</protein>
<accession>A0A1I4N4Y1</accession>
<dbReference type="AlphaFoldDB" id="A0A1I4N4Y1"/>
<evidence type="ECO:0000256" key="2">
    <source>
        <dbReference type="ARBA" id="ARBA00022552"/>
    </source>
</evidence>
<keyword evidence="10" id="KW-1185">Reference proteome</keyword>
<dbReference type="Proteomes" id="UP000243629">
    <property type="component" value="Unassembled WGS sequence"/>
</dbReference>
<keyword evidence="1 6" id="KW-0963">Cytoplasm</keyword>
<feature type="domain" description="Methyltransferase small N-terminal" evidence="8">
    <location>
        <begin position="5"/>
        <end position="155"/>
    </location>
</feature>
<dbReference type="InterPro" id="IPR013675">
    <property type="entry name" value="Mtase_sm_N"/>
</dbReference>
<dbReference type="Pfam" id="PF08468">
    <property type="entry name" value="MTS_N"/>
    <property type="match status" value="1"/>
</dbReference>
<dbReference type="SUPFAM" id="SSF53335">
    <property type="entry name" value="S-adenosyl-L-methionine-dependent methyltransferases"/>
    <property type="match status" value="1"/>
</dbReference>
<name>A0A1I4N4Y1_9GAMM</name>
<dbReference type="HAMAP" id="MF_01862">
    <property type="entry name" value="16SrRNA_methyltr_C"/>
    <property type="match status" value="1"/>
</dbReference>
<evidence type="ECO:0000313" key="10">
    <source>
        <dbReference type="Proteomes" id="UP000243629"/>
    </source>
</evidence>
<evidence type="ECO:0000256" key="5">
    <source>
        <dbReference type="ARBA" id="ARBA00022691"/>
    </source>
</evidence>
<keyword evidence="3 6" id="KW-0489">Methyltransferase</keyword>
<evidence type="ECO:0000256" key="3">
    <source>
        <dbReference type="ARBA" id="ARBA00022603"/>
    </source>
</evidence>
<dbReference type="RefSeq" id="WP_093471182.1">
    <property type="nucleotide sequence ID" value="NZ_FOUI01000001.1"/>
</dbReference>
<evidence type="ECO:0000313" key="9">
    <source>
        <dbReference type="EMBL" id="SFM10455.1"/>
    </source>
</evidence>
<dbReference type="EMBL" id="FOUI01000001">
    <property type="protein sequence ID" value="SFM10455.1"/>
    <property type="molecule type" value="Genomic_DNA"/>
</dbReference>
<evidence type="ECO:0000259" key="8">
    <source>
        <dbReference type="Pfam" id="PF08468"/>
    </source>
</evidence>
<dbReference type="InterPro" id="IPR007848">
    <property type="entry name" value="Small_mtfrase_dom"/>
</dbReference>
<comment type="similarity">
    <text evidence="6">Belongs to the methyltransferase superfamily. RsmC family.</text>
</comment>
<dbReference type="GO" id="GO:0052914">
    <property type="term" value="F:16S rRNA (guanine(1207)-N(2))-methyltransferase activity"/>
    <property type="evidence" value="ECO:0007669"/>
    <property type="project" value="UniProtKB-EC"/>
</dbReference>
<dbReference type="PANTHER" id="PTHR47816">
    <property type="entry name" value="RIBOSOMAL RNA SMALL SUBUNIT METHYLTRANSFERASE C"/>
    <property type="match status" value="1"/>
</dbReference>
<dbReference type="InterPro" id="IPR046977">
    <property type="entry name" value="RsmC/RlmG"/>
</dbReference>
<feature type="domain" description="Methyltransferase small" evidence="7">
    <location>
        <begin position="167"/>
        <end position="333"/>
    </location>
</feature>
<gene>
    <name evidence="6" type="primary">rsmC</name>
    <name evidence="9" type="ORF">SAMN05216217_10155</name>
</gene>
<dbReference type="PANTHER" id="PTHR47816:SF4">
    <property type="entry name" value="RIBOSOMAL RNA SMALL SUBUNIT METHYLTRANSFERASE C"/>
    <property type="match status" value="1"/>
</dbReference>
<evidence type="ECO:0000256" key="1">
    <source>
        <dbReference type="ARBA" id="ARBA00022490"/>
    </source>
</evidence>
<evidence type="ECO:0000259" key="7">
    <source>
        <dbReference type="Pfam" id="PF05175"/>
    </source>
</evidence>
<dbReference type="STRING" id="1720063.SAMN05216217_10155"/>
<dbReference type="GO" id="GO:0005737">
    <property type="term" value="C:cytoplasm"/>
    <property type="evidence" value="ECO:0007669"/>
    <property type="project" value="UniProtKB-SubCell"/>
</dbReference>
<keyword evidence="5 6" id="KW-0949">S-adenosyl-L-methionine</keyword>
<keyword evidence="2 6" id="KW-0698">rRNA processing</keyword>
<keyword evidence="4 6" id="KW-0808">Transferase</keyword>
<comment type="function">
    <text evidence="6">Specifically methylates the guanine in position 1207 of 16S rRNA in the 30S particle.</text>
</comment>
<evidence type="ECO:0000256" key="6">
    <source>
        <dbReference type="HAMAP-Rule" id="MF_01862"/>
    </source>
</evidence>
<comment type="subcellular location">
    <subcellularLocation>
        <location evidence="6">Cytoplasm</location>
    </subcellularLocation>
</comment>
<dbReference type="Gene3D" id="3.40.50.150">
    <property type="entry name" value="Vaccinia Virus protein VP39"/>
    <property type="match status" value="2"/>
</dbReference>
<dbReference type="InterPro" id="IPR023543">
    <property type="entry name" value="rRNA_ssu_MeTfrase_C"/>
</dbReference>
<dbReference type="InterPro" id="IPR029063">
    <property type="entry name" value="SAM-dependent_MTases_sf"/>
</dbReference>
<reference evidence="10" key="1">
    <citation type="submission" date="2016-10" db="EMBL/GenBank/DDBJ databases">
        <authorList>
            <person name="Varghese N."/>
            <person name="Submissions S."/>
        </authorList>
    </citation>
    <scope>NUCLEOTIDE SEQUENCE [LARGE SCALE GENOMIC DNA]</scope>
    <source>
        <strain evidence="10">DSM 24213</strain>
    </source>
</reference>
<proteinExistence type="inferred from homology"/>
<dbReference type="CDD" id="cd02440">
    <property type="entry name" value="AdoMet_MTases"/>
    <property type="match status" value="1"/>
</dbReference>
<evidence type="ECO:0000256" key="4">
    <source>
        <dbReference type="ARBA" id="ARBA00022679"/>
    </source>
</evidence>